<evidence type="ECO:0000313" key="3">
    <source>
        <dbReference type="EMBL" id="RPB00777.1"/>
    </source>
</evidence>
<dbReference type="AlphaFoldDB" id="A0A3N4JRG8"/>
<evidence type="ECO:0000256" key="2">
    <source>
        <dbReference type="SAM" id="SignalP"/>
    </source>
</evidence>
<reference evidence="3 4" key="1">
    <citation type="journal article" date="2018" name="Nat. Ecol. Evol.">
        <title>Pezizomycetes genomes reveal the molecular basis of ectomycorrhizal truffle lifestyle.</title>
        <authorList>
            <person name="Murat C."/>
            <person name="Payen T."/>
            <person name="Noel B."/>
            <person name="Kuo A."/>
            <person name="Morin E."/>
            <person name="Chen J."/>
            <person name="Kohler A."/>
            <person name="Krizsan K."/>
            <person name="Balestrini R."/>
            <person name="Da Silva C."/>
            <person name="Montanini B."/>
            <person name="Hainaut M."/>
            <person name="Levati E."/>
            <person name="Barry K.W."/>
            <person name="Belfiori B."/>
            <person name="Cichocki N."/>
            <person name="Clum A."/>
            <person name="Dockter R.B."/>
            <person name="Fauchery L."/>
            <person name="Guy J."/>
            <person name="Iotti M."/>
            <person name="Le Tacon F."/>
            <person name="Lindquist E.A."/>
            <person name="Lipzen A."/>
            <person name="Malagnac F."/>
            <person name="Mello A."/>
            <person name="Molinier V."/>
            <person name="Miyauchi S."/>
            <person name="Poulain J."/>
            <person name="Riccioni C."/>
            <person name="Rubini A."/>
            <person name="Sitrit Y."/>
            <person name="Splivallo R."/>
            <person name="Traeger S."/>
            <person name="Wang M."/>
            <person name="Zifcakova L."/>
            <person name="Wipf D."/>
            <person name="Zambonelli A."/>
            <person name="Paolocci F."/>
            <person name="Nowrousian M."/>
            <person name="Ottonello S."/>
            <person name="Baldrian P."/>
            <person name="Spatafora J.W."/>
            <person name="Henrissat B."/>
            <person name="Nagy L.G."/>
            <person name="Aury J.M."/>
            <person name="Wincker P."/>
            <person name="Grigoriev I.V."/>
            <person name="Bonfante P."/>
            <person name="Martin F.M."/>
        </authorList>
    </citation>
    <scope>NUCLEOTIDE SEQUENCE [LARGE SCALE GENOMIC DNA]</scope>
    <source>
        <strain evidence="3 4">120613-1</strain>
    </source>
</reference>
<keyword evidence="4" id="KW-1185">Reference proteome</keyword>
<evidence type="ECO:0000313" key="4">
    <source>
        <dbReference type="Proteomes" id="UP000276215"/>
    </source>
</evidence>
<evidence type="ECO:0000256" key="1">
    <source>
        <dbReference type="SAM" id="MobiDB-lite"/>
    </source>
</evidence>
<feature type="region of interest" description="Disordered" evidence="1">
    <location>
        <begin position="62"/>
        <end position="81"/>
    </location>
</feature>
<sequence>MGWAGLWWAQPMSLWARPGFGPPTASTEYKHFYHTRRVDETPRPSTVQHCTRTANNTRDVRGTPLHKPVHSHFTQLSTTTPTTPIRWKQTPHTRQANTNLSTTSTSTCVHTTVLTHPGTESTWKKKKKKKILSTT</sequence>
<accession>A0A3N4JRG8</accession>
<gene>
    <name evidence="3" type="ORF">L873DRAFT_1804508</name>
</gene>
<evidence type="ECO:0008006" key="5">
    <source>
        <dbReference type="Google" id="ProtNLM"/>
    </source>
</evidence>
<keyword evidence="2" id="KW-0732">Signal</keyword>
<protein>
    <recommendedName>
        <fullName evidence="5">Secreted protein</fullName>
    </recommendedName>
</protein>
<feature type="signal peptide" evidence="2">
    <location>
        <begin position="1"/>
        <end position="16"/>
    </location>
</feature>
<dbReference type="Proteomes" id="UP000276215">
    <property type="component" value="Unassembled WGS sequence"/>
</dbReference>
<proteinExistence type="predicted"/>
<dbReference type="EMBL" id="ML120377">
    <property type="protein sequence ID" value="RPB00777.1"/>
    <property type="molecule type" value="Genomic_DNA"/>
</dbReference>
<name>A0A3N4JRG8_9PEZI</name>
<feature type="chain" id="PRO_5018080427" description="Secreted protein" evidence="2">
    <location>
        <begin position="17"/>
        <end position="135"/>
    </location>
</feature>
<organism evidence="3 4">
    <name type="scientific">Choiromyces venosus 120613-1</name>
    <dbReference type="NCBI Taxonomy" id="1336337"/>
    <lineage>
        <taxon>Eukaryota</taxon>
        <taxon>Fungi</taxon>
        <taxon>Dikarya</taxon>
        <taxon>Ascomycota</taxon>
        <taxon>Pezizomycotina</taxon>
        <taxon>Pezizomycetes</taxon>
        <taxon>Pezizales</taxon>
        <taxon>Tuberaceae</taxon>
        <taxon>Choiromyces</taxon>
    </lineage>
</organism>